<dbReference type="GO" id="GO:0055088">
    <property type="term" value="P:lipid homeostasis"/>
    <property type="evidence" value="ECO:0007669"/>
    <property type="project" value="TreeGrafter"/>
</dbReference>
<comment type="pathway">
    <text evidence="3">Lipid metabolism; peroxisomal fatty acid beta-oxidation.</text>
</comment>
<keyword evidence="6 17" id="KW-0274">FAD</keyword>
<dbReference type="GO" id="GO:0071949">
    <property type="term" value="F:FAD binding"/>
    <property type="evidence" value="ECO:0007669"/>
    <property type="project" value="InterPro"/>
</dbReference>
<comment type="cofactor">
    <cofactor evidence="1">
        <name>FAD</name>
        <dbReference type="ChEBI" id="CHEBI:57692"/>
    </cofactor>
</comment>
<proteinExistence type="inferred from homology"/>
<dbReference type="AlphaFoldDB" id="A0A8C3AKR0"/>
<comment type="function">
    <text evidence="16">Oxidizes the CoA-esters of 2-methyl-branched fatty acids.</text>
</comment>
<keyword evidence="7" id="KW-0276">Fatty acid metabolism</keyword>
<dbReference type="InterPro" id="IPR009100">
    <property type="entry name" value="AcylCoA_DH/oxidase_NM_dom_sf"/>
</dbReference>
<comment type="similarity">
    <text evidence="4 17">Belongs to the acyl-CoA oxidase family.</text>
</comment>
<evidence type="ECO:0000256" key="2">
    <source>
        <dbReference type="ARBA" id="ARBA00004275"/>
    </source>
</evidence>
<dbReference type="FunFam" id="2.40.110.10:FF:000005">
    <property type="entry name" value="Acyl-coenzyme A oxidase"/>
    <property type="match status" value="1"/>
</dbReference>
<comment type="catalytic activity">
    <reaction evidence="13">
        <text>hexadecanoyl-CoA + O2 = (2E)-hexadecenoyl-CoA + H2O2</text>
        <dbReference type="Rhea" id="RHEA:40167"/>
        <dbReference type="ChEBI" id="CHEBI:15379"/>
        <dbReference type="ChEBI" id="CHEBI:16240"/>
        <dbReference type="ChEBI" id="CHEBI:57379"/>
        <dbReference type="ChEBI" id="CHEBI:61526"/>
    </reaction>
    <physiologicalReaction direction="left-to-right" evidence="13">
        <dbReference type="Rhea" id="RHEA:40168"/>
    </physiologicalReaction>
</comment>
<dbReference type="InterPro" id="IPR046373">
    <property type="entry name" value="Acyl-CoA_Oxase/DH_mid-dom_sf"/>
</dbReference>
<feature type="domain" description="Acyl-CoA oxidase C-terminal" evidence="20">
    <location>
        <begin position="499"/>
        <end position="675"/>
    </location>
</feature>
<dbReference type="PIRSF" id="PIRSF000168">
    <property type="entry name" value="Acyl-CoA_oxidase"/>
    <property type="match status" value="1"/>
</dbReference>
<dbReference type="GeneTree" id="ENSGT00940000159423"/>
<evidence type="ECO:0000256" key="9">
    <source>
        <dbReference type="ARBA" id="ARBA00023098"/>
    </source>
</evidence>
<dbReference type="CDD" id="cd01150">
    <property type="entry name" value="AXO"/>
    <property type="match status" value="1"/>
</dbReference>
<feature type="domain" description="Acyl-CoA oxidase C-alpha1" evidence="22">
    <location>
        <begin position="294"/>
        <end position="458"/>
    </location>
</feature>
<dbReference type="GO" id="GO:0033540">
    <property type="term" value="P:fatty acid beta-oxidation using acyl-CoA oxidase"/>
    <property type="evidence" value="ECO:0007669"/>
    <property type="project" value="InterPro"/>
</dbReference>
<feature type="domain" description="Acyl-CoA oxidase/dehydrogenase middle" evidence="21">
    <location>
        <begin position="147"/>
        <end position="257"/>
    </location>
</feature>
<evidence type="ECO:0000256" key="4">
    <source>
        <dbReference type="ARBA" id="ARBA00006288"/>
    </source>
</evidence>
<evidence type="ECO:0000256" key="13">
    <source>
        <dbReference type="ARBA" id="ARBA00036893"/>
    </source>
</evidence>
<dbReference type="SUPFAM" id="SSF47203">
    <property type="entry name" value="Acyl-CoA dehydrogenase C-terminal domain-like"/>
    <property type="match status" value="2"/>
</dbReference>
<evidence type="ECO:0000256" key="14">
    <source>
        <dbReference type="ARBA" id="ARBA00048405"/>
    </source>
</evidence>
<dbReference type="InterPro" id="IPR012258">
    <property type="entry name" value="Acyl-CoA_oxidase"/>
</dbReference>
<dbReference type="Gene3D" id="2.40.110.10">
    <property type="entry name" value="Butyryl-CoA Dehydrogenase, subunit A, domain 2"/>
    <property type="match status" value="1"/>
</dbReference>
<dbReference type="Proteomes" id="UP000694565">
    <property type="component" value="Unplaced"/>
</dbReference>
<evidence type="ECO:0000256" key="19">
    <source>
        <dbReference type="PIRSR" id="PIRSR000168-2"/>
    </source>
</evidence>
<evidence type="ECO:0000256" key="1">
    <source>
        <dbReference type="ARBA" id="ARBA00001974"/>
    </source>
</evidence>
<comment type="catalytic activity">
    <reaction evidence="12">
        <text>hexadecanedioyl-CoA + O2 = (2E)-hexadecenedioyl-CoA + H2O2</text>
        <dbReference type="Rhea" id="RHEA:40275"/>
        <dbReference type="ChEBI" id="CHEBI:15379"/>
        <dbReference type="ChEBI" id="CHEBI:16240"/>
        <dbReference type="ChEBI" id="CHEBI:77075"/>
        <dbReference type="ChEBI" id="CHEBI:77085"/>
    </reaction>
    <physiologicalReaction direction="left-to-right" evidence="12">
        <dbReference type="Rhea" id="RHEA:40276"/>
    </physiologicalReaction>
</comment>
<dbReference type="GO" id="GO:0005777">
    <property type="term" value="C:peroxisome"/>
    <property type="evidence" value="ECO:0007669"/>
    <property type="project" value="UniProtKB-SubCell"/>
</dbReference>
<dbReference type="Ensembl" id="ENSCLMT00005045794.1">
    <property type="protein sequence ID" value="ENSCLMP00005044234.1"/>
    <property type="gene ID" value="ENSCLMG00005020472.1"/>
</dbReference>
<dbReference type="Gene3D" id="1.20.140.10">
    <property type="entry name" value="Butyryl-CoA Dehydrogenase, subunit A, domain 3"/>
    <property type="match status" value="2"/>
</dbReference>
<evidence type="ECO:0000256" key="17">
    <source>
        <dbReference type="PIRNR" id="PIRNR000168"/>
    </source>
</evidence>
<evidence type="ECO:0000259" key="20">
    <source>
        <dbReference type="Pfam" id="PF01756"/>
    </source>
</evidence>
<evidence type="ECO:0000259" key="22">
    <source>
        <dbReference type="Pfam" id="PF22924"/>
    </source>
</evidence>
<keyword evidence="9" id="KW-0443">Lipid metabolism</keyword>
<dbReference type="InterPro" id="IPR006091">
    <property type="entry name" value="Acyl-CoA_Oxase/DH_mid-dom"/>
</dbReference>
<reference evidence="23" key="2">
    <citation type="submission" date="2025-09" db="UniProtKB">
        <authorList>
            <consortium name="Ensembl"/>
        </authorList>
    </citation>
    <scope>IDENTIFICATION</scope>
</reference>
<name>A0A8C3AKR0_CYCLU</name>
<evidence type="ECO:0000256" key="8">
    <source>
        <dbReference type="ARBA" id="ARBA00023002"/>
    </source>
</evidence>
<comment type="catalytic activity">
    <reaction evidence="11">
        <text>a 2,3-saturated acyl-CoA + O2 = a (2E)-enoyl-CoA + H2O2</text>
        <dbReference type="Rhea" id="RHEA:38959"/>
        <dbReference type="ChEBI" id="CHEBI:15379"/>
        <dbReference type="ChEBI" id="CHEBI:16240"/>
        <dbReference type="ChEBI" id="CHEBI:58856"/>
        <dbReference type="ChEBI" id="CHEBI:65111"/>
        <dbReference type="EC" id="1.3.3.6"/>
    </reaction>
    <physiologicalReaction direction="left-to-right" evidence="11">
        <dbReference type="Rhea" id="RHEA:38960"/>
    </physiologicalReaction>
</comment>
<comment type="catalytic activity">
    <reaction evidence="14">
        <text>tetracosanoyl-CoA + O2 = (2E)-tetracosenoyl-CoA + H2O2</text>
        <dbReference type="Rhea" id="RHEA:40319"/>
        <dbReference type="ChEBI" id="CHEBI:15379"/>
        <dbReference type="ChEBI" id="CHEBI:16240"/>
        <dbReference type="ChEBI" id="CHEBI:65052"/>
        <dbReference type="ChEBI" id="CHEBI:74693"/>
    </reaction>
    <physiologicalReaction direction="left-to-right" evidence="14">
        <dbReference type="Rhea" id="RHEA:40320"/>
    </physiologicalReaction>
</comment>
<gene>
    <name evidence="23" type="primary">acox3</name>
</gene>
<dbReference type="FunFam" id="1.20.140.10:FF:000007">
    <property type="entry name" value="Acyl-coenzyme A oxidase"/>
    <property type="match status" value="1"/>
</dbReference>
<evidence type="ECO:0000256" key="11">
    <source>
        <dbReference type="ARBA" id="ARBA00036397"/>
    </source>
</evidence>
<dbReference type="PANTHER" id="PTHR10909:SF390">
    <property type="entry name" value="PEROXISOMAL ACYL-COENZYME A OXIDASE 3"/>
    <property type="match status" value="1"/>
</dbReference>
<evidence type="ECO:0000256" key="18">
    <source>
        <dbReference type="PIRSR" id="PIRSR000168-1"/>
    </source>
</evidence>
<evidence type="ECO:0000313" key="23">
    <source>
        <dbReference type="Ensembl" id="ENSCLMP00005044234.1"/>
    </source>
</evidence>
<evidence type="ECO:0000256" key="3">
    <source>
        <dbReference type="ARBA" id="ARBA00004846"/>
    </source>
</evidence>
<comment type="subcellular location">
    <subcellularLocation>
        <location evidence="2">Peroxisome</location>
    </subcellularLocation>
</comment>
<evidence type="ECO:0000256" key="16">
    <source>
        <dbReference type="ARBA" id="ARBA00059159"/>
    </source>
</evidence>
<reference evidence="23" key="1">
    <citation type="submission" date="2025-08" db="UniProtKB">
        <authorList>
            <consortium name="Ensembl"/>
        </authorList>
    </citation>
    <scope>IDENTIFICATION</scope>
</reference>
<dbReference type="GO" id="GO:0005504">
    <property type="term" value="F:fatty acid binding"/>
    <property type="evidence" value="ECO:0007669"/>
    <property type="project" value="InterPro"/>
</dbReference>
<feature type="binding site" evidence="19">
    <location>
        <position position="190"/>
    </location>
    <ligand>
        <name>FAD</name>
        <dbReference type="ChEBI" id="CHEBI:57692"/>
    </ligand>
</feature>
<keyword evidence="24" id="KW-1185">Reference proteome</keyword>
<dbReference type="Pfam" id="PF01756">
    <property type="entry name" value="ACOX"/>
    <property type="match status" value="1"/>
</dbReference>
<feature type="active site" description="Proton acceptor" evidence="18">
    <location>
        <position position="443"/>
    </location>
</feature>
<dbReference type="Pfam" id="PF22924">
    <property type="entry name" value="ACOX_C_alpha1"/>
    <property type="match status" value="1"/>
</dbReference>
<dbReference type="InterPro" id="IPR034171">
    <property type="entry name" value="ACO"/>
</dbReference>
<keyword evidence="5 17" id="KW-0285">Flavoprotein</keyword>
<sequence>MDHCVADLPRGPLDFYRQKASFNWKDMLLFFEGEDILAFKQHVFNALEGDPVFARQPGEDVPLEKMRELTFLRYQRLFRYDFLTRDEVMANPWKTVVLSDCLGMYDWAMSAKYFLNKGMFGATIANAGSGRHRKFVENTENMTTYGCFALTELSHGSNTRAMRTTATYDPATQEFVITSPDFEAAKFWVGNLGKTATHAMVFAQLYTLDQVCHGLHSFIVPVRDPKTLLAVPGVLVGDMGKKLGQNGLDNGFALFHNVRIPRENLLNKTGDVTPDGRYVTPFKDPNKRFGESLGALSGGRVSITRMALVNLKLALIVAIRFSATRRQFGPQNTEEIPVLEYQLQQWRLIPYLAAAYALEHFSKSIFMNFAEFQLGQMMREKSARQAEMGREIHAIGCASKPLGSWTAQRGIQECREACGGHGYLAMNRLGDLRNDNDPNCTYEGDNNVLLQQTSNYLLGWLHFYPILSPFHTVDFLNDFHKILETKFTAGTMEECMDSAVPLAAYKWLVCFLLEESRRRLEQLRASGKDEFEVRNSSQVYYCRSLAIAYIELNCLQRFHDLATDEDTPAGLRPVLSKLCALYGLWSLSSHMATLYQGEYLSGRKPTELVQMAILALCSQLKDDAVTLVDVFAPSDFILNSPIGNADGQLYKNLWATVMQGSQVLERPSWWKEFCSDKPVVGSLRPKL</sequence>
<keyword evidence="10" id="KW-0576">Peroxisome</keyword>
<evidence type="ECO:0000256" key="12">
    <source>
        <dbReference type="ARBA" id="ARBA00036704"/>
    </source>
</evidence>
<evidence type="ECO:0000256" key="6">
    <source>
        <dbReference type="ARBA" id="ARBA00022827"/>
    </source>
</evidence>
<dbReference type="InterPro" id="IPR036250">
    <property type="entry name" value="AcylCo_DH-like_C"/>
</dbReference>
<dbReference type="Pfam" id="PF02770">
    <property type="entry name" value="Acyl-CoA_dh_M"/>
    <property type="match status" value="1"/>
</dbReference>
<evidence type="ECO:0000256" key="7">
    <source>
        <dbReference type="ARBA" id="ARBA00022832"/>
    </source>
</evidence>
<dbReference type="FunFam" id="1.20.140.10:FF:000010">
    <property type="entry name" value="Acyl-coenzyme A oxidase"/>
    <property type="match status" value="1"/>
</dbReference>
<evidence type="ECO:0000259" key="21">
    <source>
        <dbReference type="Pfam" id="PF02770"/>
    </source>
</evidence>
<dbReference type="InterPro" id="IPR055060">
    <property type="entry name" value="ACOX_C_alpha1"/>
</dbReference>
<comment type="catalytic activity">
    <reaction evidence="15">
        <text>(2S)-pristanoyl-CoA + O2 = (2E)-pristenoyl-CoA + H2O2</text>
        <dbReference type="Rhea" id="RHEA:40459"/>
        <dbReference type="ChEBI" id="CHEBI:15379"/>
        <dbReference type="ChEBI" id="CHEBI:16240"/>
        <dbReference type="ChEBI" id="CHEBI:77099"/>
        <dbReference type="ChEBI" id="CHEBI:77293"/>
    </reaction>
    <physiologicalReaction direction="left-to-right" evidence="15">
        <dbReference type="Rhea" id="RHEA:40460"/>
    </physiologicalReaction>
</comment>
<organism evidence="23 24">
    <name type="scientific">Cyclopterus lumpus</name>
    <name type="common">Lumpsucker</name>
    <dbReference type="NCBI Taxonomy" id="8103"/>
    <lineage>
        <taxon>Eukaryota</taxon>
        <taxon>Metazoa</taxon>
        <taxon>Chordata</taxon>
        <taxon>Craniata</taxon>
        <taxon>Vertebrata</taxon>
        <taxon>Euteleostomi</taxon>
        <taxon>Actinopterygii</taxon>
        <taxon>Neopterygii</taxon>
        <taxon>Teleostei</taxon>
        <taxon>Neoteleostei</taxon>
        <taxon>Acanthomorphata</taxon>
        <taxon>Eupercaria</taxon>
        <taxon>Perciformes</taxon>
        <taxon>Cottioidei</taxon>
        <taxon>Cottales</taxon>
        <taxon>Cyclopteridae</taxon>
        <taxon>Cyclopterus</taxon>
    </lineage>
</organism>
<keyword evidence="8" id="KW-0560">Oxidoreductase</keyword>
<dbReference type="GO" id="GO:0016402">
    <property type="term" value="F:pristanoyl-CoA oxidase activity"/>
    <property type="evidence" value="ECO:0007669"/>
    <property type="project" value="TreeGrafter"/>
</dbReference>
<accession>A0A8C3AKR0</accession>
<dbReference type="SUPFAM" id="SSF56645">
    <property type="entry name" value="Acyl-CoA dehydrogenase NM domain-like"/>
    <property type="match status" value="1"/>
</dbReference>
<evidence type="ECO:0000256" key="5">
    <source>
        <dbReference type="ARBA" id="ARBA00022630"/>
    </source>
</evidence>
<dbReference type="PANTHER" id="PTHR10909">
    <property type="entry name" value="ELECTRON TRANSPORT OXIDOREDUCTASE"/>
    <property type="match status" value="1"/>
</dbReference>
<evidence type="ECO:0000256" key="15">
    <source>
        <dbReference type="ARBA" id="ARBA00053000"/>
    </source>
</evidence>
<dbReference type="InterPro" id="IPR002655">
    <property type="entry name" value="Acyl-CoA_oxidase_C"/>
</dbReference>
<evidence type="ECO:0000256" key="10">
    <source>
        <dbReference type="ARBA" id="ARBA00023140"/>
    </source>
</evidence>
<evidence type="ECO:0000313" key="24">
    <source>
        <dbReference type="Proteomes" id="UP000694565"/>
    </source>
</evidence>
<feature type="binding site" evidence="19">
    <location>
        <position position="151"/>
    </location>
    <ligand>
        <name>FAD</name>
        <dbReference type="ChEBI" id="CHEBI:57692"/>
    </ligand>
</feature>
<protein>
    <recommendedName>
        <fullName evidence="17">Acyl-coenzyme A oxidase</fullName>
    </recommendedName>
</protein>